<feature type="transmembrane region" description="Helical" evidence="7">
    <location>
        <begin position="56"/>
        <end position="79"/>
    </location>
</feature>
<feature type="transmembrane region" description="Helical" evidence="7">
    <location>
        <begin position="254"/>
        <end position="277"/>
    </location>
</feature>
<feature type="transmembrane region" description="Helical" evidence="7">
    <location>
        <begin position="139"/>
        <end position="162"/>
    </location>
</feature>
<reference evidence="9 10" key="1">
    <citation type="submission" date="2018-02" db="EMBL/GenBank/DDBJ databases">
        <title>The genomes of Aspergillus section Nigri reveals drivers in fungal speciation.</title>
        <authorList>
            <consortium name="DOE Joint Genome Institute"/>
            <person name="Vesth T.C."/>
            <person name="Nybo J."/>
            <person name="Theobald S."/>
            <person name="Brandl J."/>
            <person name="Frisvad J.C."/>
            <person name="Nielsen K.F."/>
            <person name="Lyhne E.K."/>
            <person name="Kogle M.E."/>
            <person name="Kuo A."/>
            <person name="Riley R."/>
            <person name="Clum A."/>
            <person name="Nolan M."/>
            <person name="Lipzen A."/>
            <person name="Salamov A."/>
            <person name="Henrissat B."/>
            <person name="Wiebenga A."/>
            <person name="De vries R.P."/>
            <person name="Grigoriev I.V."/>
            <person name="Mortensen U.H."/>
            <person name="Andersen M.R."/>
            <person name="Baker S.E."/>
        </authorList>
    </citation>
    <scope>NUCLEOTIDE SEQUENCE [LARGE SCALE GENOMIC DNA]</scope>
    <source>
        <strain evidence="9 10">CBS 115571</strain>
    </source>
</reference>
<dbReference type="InterPro" id="IPR052337">
    <property type="entry name" value="SAT4-like"/>
</dbReference>
<evidence type="ECO:0000256" key="2">
    <source>
        <dbReference type="ARBA" id="ARBA00022692"/>
    </source>
</evidence>
<proteinExistence type="inferred from homology"/>
<feature type="transmembrane region" description="Helical" evidence="7">
    <location>
        <begin position="22"/>
        <end position="44"/>
    </location>
</feature>
<evidence type="ECO:0000256" key="6">
    <source>
        <dbReference type="SAM" id="MobiDB-lite"/>
    </source>
</evidence>
<evidence type="ECO:0000256" key="4">
    <source>
        <dbReference type="ARBA" id="ARBA00023136"/>
    </source>
</evidence>
<dbReference type="InterPro" id="IPR049326">
    <property type="entry name" value="Rhodopsin_dom_fungi"/>
</dbReference>
<feature type="transmembrane region" description="Helical" evidence="7">
    <location>
        <begin position="220"/>
        <end position="242"/>
    </location>
</feature>
<feature type="compositionally biased region" description="Low complexity" evidence="6">
    <location>
        <begin position="305"/>
        <end position="330"/>
    </location>
</feature>
<feature type="transmembrane region" description="Helical" evidence="7">
    <location>
        <begin position="182"/>
        <end position="208"/>
    </location>
</feature>
<dbReference type="AlphaFoldDB" id="A0A2V5HHU9"/>
<accession>A0A2V5HHU9</accession>
<evidence type="ECO:0000313" key="9">
    <source>
        <dbReference type="EMBL" id="PYI24008.1"/>
    </source>
</evidence>
<dbReference type="Pfam" id="PF20684">
    <property type="entry name" value="Fung_rhodopsin"/>
    <property type="match status" value="1"/>
</dbReference>
<keyword evidence="4 7" id="KW-0472">Membrane</keyword>
<protein>
    <recommendedName>
        <fullName evidence="8">Rhodopsin domain-containing protein</fullName>
    </recommendedName>
</protein>
<dbReference type="PANTHER" id="PTHR33048">
    <property type="entry name" value="PTH11-LIKE INTEGRAL MEMBRANE PROTEIN (AFU_ORTHOLOGUE AFUA_5G11245)"/>
    <property type="match status" value="1"/>
</dbReference>
<feature type="region of interest" description="Disordered" evidence="6">
    <location>
        <begin position="296"/>
        <end position="330"/>
    </location>
</feature>
<evidence type="ECO:0000256" key="3">
    <source>
        <dbReference type="ARBA" id="ARBA00022989"/>
    </source>
</evidence>
<evidence type="ECO:0000313" key="10">
    <source>
        <dbReference type="Proteomes" id="UP000249829"/>
    </source>
</evidence>
<evidence type="ECO:0000256" key="5">
    <source>
        <dbReference type="ARBA" id="ARBA00038359"/>
    </source>
</evidence>
<gene>
    <name evidence="9" type="ORF">BO99DRAFT_439365</name>
</gene>
<comment type="similarity">
    <text evidence="5">Belongs to the SAT4 family.</text>
</comment>
<evidence type="ECO:0000259" key="8">
    <source>
        <dbReference type="Pfam" id="PF20684"/>
    </source>
</evidence>
<dbReference type="PANTHER" id="PTHR33048:SF124">
    <property type="entry name" value="INTEGRAL MEMBRANE PROTEIN"/>
    <property type="match status" value="1"/>
</dbReference>
<dbReference type="GO" id="GO:0016020">
    <property type="term" value="C:membrane"/>
    <property type="evidence" value="ECO:0007669"/>
    <property type="project" value="UniProtKB-SubCell"/>
</dbReference>
<comment type="subcellular location">
    <subcellularLocation>
        <location evidence="1">Membrane</location>
        <topology evidence="1">Multi-pass membrane protein</topology>
    </subcellularLocation>
</comment>
<feature type="transmembrane region" description="Helical" evidence="7">
    <location>
        <begin position="105"/>
        <end position="127"/>
    </location>
</feature>
<organism evidence="9 10">
    <name type="scientific">Aspergillus violaceofuscus (strain CBS 115571)</name>
    <dbReference type="NCBI Taxonomy" id="1450538"/>
    <lineage>
        <taxon>Eukaryota</taxon>
        <taxon>Fungi</taxon>
        <taxon>Dikarya</taxon>
        <taxon>Ascomycota</taxon>
        <taxon>Pezizomycotina</taxon>
        <taxon>Eurotiomycetes</taxon>
        <taxon>Eurotiomycetidae</taxon>
        <taxon>Eurotiales</taxon>
        <taxon>Aspergillaceae</taxon>
        <taxon>Aspergillus</taxon>
    </lineage>
</organism>
<sequence length="377" mass="41735">MNVTGPVLPPPGETVNPDPRPWLFTANCIAIAVGLALCTAFLAIRIYTKARILRTFWWDDVFILLAWVFSVSTQAVILYGSLDAGFAIDIWDLSVSELVTYRKTILAMAVIHIEALAFAKLAVLMLYYRVLKLITPWRYTLWAVGSSIGLYSTILVFMLIFACVPIEDGWSLTRPSACRRRSGLYLATAIANTASDSILLLIPMVFIWALNLPFMQKIGLFCLLGLGCLTVVTSIVRLVTLIPLLDSNNQPHNIGLVCLFIVLEANFIILCGSLPFTRAFLHRYAPKWFPSRNGSRGDRDYLTGTPPSSTTSPSNMTSPSIITSPAASAPEYRRRPSYFDIEAILNDIPPAECSEFAGPLREPLPAWKGPPRSDMID</sequence>
<name>A0A2V5HHU9_ASPV1</name>
<keyword evidence="10" id="KW-1185">Reference proteome</keyword>
<dbReference type="Proteomes" id="UP000249829">
    <property type="component" value="Unassembled WGS sequence"/>
</dbReference>
<dbReference type="STRING" id="1450538.A0A2V5HHU9"/>
<keyword evidence="2 7" id="KW-0812">Transmembrane</keyword>
<evidence type="ECO:0000256" key="1">
    <source>
        <dbReference type="ARBA" id="ARBA00004141"/>
    </source>
</evidence>
<feature type="domain" description="Rhodopsin" evidence="8">
    <location>
        <begin position="44"/>
        <end position="282"/>
    </location>
</feature>
<keyword evidence="3 7" id="KW-1133">Transmembrane helix</keyword>
<evidence type="ECO:0000256" key="7">
    <source>
        <dbReference type="SAM" id="Phobius"/>
    </source>
</evidence>
<dbReference type="OMA" id="ITDVMII"/>
<dbReference type="EMBL" id="KZ825103">
    <property type="protein sequence ID" value="PYI24008.1"/>
    <property type="molecule type" value="Genomic_DNA"/>
</dbReference>